<dbReference type="GO" id="GO:0046872">
    <property type="term" value="F:metal ion binding"/>
    <property type="evidence" value="ECO:0007669"/>
    <property type="project" value="UniProtKB-KW"/>
</dbReference>
<dbReference type="InterPro" id="IPR051610">
    <property type="entry name" value="GPI/OXD"/>
</dbReference>
<evidence type="ECO:0000259" key="3">
    <source>
        <dbReference type="Pfam" id="PF07883"/>
    </source>
</evidence>
<dbReference type="Gene3D" id="2.60.120.10">
    <property type="entry name" value="Jelly Rolls"/>
    <property type="match status" value="2"/>
</dbReference>
<evidence type="ECO:0000313" key="4">
    <source>
        <dbReference type="EMBL" id="NNF05643.1"/>
    </source>
</evidence>
<protein>
    <submittedName>
        <fullName evidence="4">Cupin domain-containing protein</fullName>
    </submittedName>
</protein>
<dbReference type="PANTHER" id="PTHR35848:SF6">
    <property type="entry name" value="CUPIN TYPE-2 DOMAIN-CONTAINING PROTEIN"/>
    <property type="match status" value="1"/>
</dbReference>
<dbReference type="SUPFAM" id="SSF51182">
    <property type="entry name" value="RmlC-like cupins"/>
    <property type="match status" value="2"/>
</dbReference>
<organism evidence="4 5">
    <name type="scientific">Eiseniibacteriota bacterium</name>
    <dbReference type="NCBI Taxonomy" id="2212470"/>
    <lineage>
        <taxon>Bacteria</taxon>
        <taxon>Candidatus Eiseniibacteriota</taxon>
    </lineage>
</organism>
<sequence length="249" mass="27588">MAVVLHGACVVRDLTEGDYVHSGTTKVWDQFSLKEGGESLSLRMIQADPGLSPGFSPIPNDDVLFCTEGRGIIWIGGNPYPLEADTAYFIPAHHAFCLRQDDETPATLVSSQYPEPRPTEFTEPQTDTQSLSEIPPMARLWEQESQTSGERWYRVLLDRRQNSNRITQLVGAIPPGRAPNHEHSFDEVIVILRGVGRMWAGDRSTPLKPGSCVFLPKNQTHCIENTGADEVRLLGIFARPSDPGSGFIF</sequence>
<dbReference type="PANTHER" id="PTHR35848">
    <property type="entry name" value="OXALATE-BINDING PROTEIN"/>
    <property type="match status" value="1"/>
</dbReference>
<comment type="caution">
    <text evidence="4">The sequence shown here is derived from an EMBL/GenBank/DDBJ whole genome shotgun (WGS) entry which is preliminary data.</text>
</comment>
<feature type="domain" description="Cupin type-2" evidence="3">
    <location>
        <begin position="59"/>
        <end position="110"/>
    </location>
</feature>
<dbReference type="Proteomes" id="UP000547674">
    <property type="component" value="Unassembled WGS sequence"/>
</dbReference>
<dbReference type="EMBL" id="JABDJR010000095">
    <property type="protein sequence ID" value="NNF05643.1"/>
    <property type="molecule type" value="Genomic_DNA"/>
</dbReference>
<dbReference type="InterPro" id="IPR011051">
    <property type="entry name" value="RmlC_Cupin_sf"/>
</dbReference>
<dbReference type="Pfam" id="PF07883">
    <property type="entry name" value="Cupin_2"/>
    <property type="match status" value="2"/>
</dbReference>
<accession>A0A7Y2E5L6</accession>
<dbReference type="InterPro" id="IPR013096">
    <property type="entry name" value="Cupin_2"/>
</dbReference>
<evidence type="ECO:0000256" key="2">
    <source>
        <dbReference type="SAM" id="MobiDB-lite"/>
    </source>
</evidence>
<gene>
    <name evidence="4" type="ORF">HKN21_02670</name>
</gene>
<feature type="domain" description="Cupin type-2" evidence="3">
    <location>
        <begin position="173"/>
        <end position="236"/>
    </location>
</feature>
<dbReference type="InterPro" id="IPR014710">
    <property type="entry name" value="RmlC-like_jellyroll"/>
</dbReference>
<name>A0A7Y2E5L6_UNCEI</name>
<dbReference type="AlphaFoldDB" id="A0A7Y2E5L6"/>
<feature type="region of interest" description="Disordered" evidence="2">
    <location>
        <begin position="110"/>
        <end position="130"/>
    </location>
</feature>
<proteinExistence type="predicted"/>
<evidence type="ECO:0000256" key="1">
    <source>
        <dbReference type="ARBA" id="ARBA00022723"/>
    </source>
</evidence>
<keyword evidence="1" id="KW-0479">Metal-binding</keyword>
<evidence type="ECO:0000313" key="5">
    <source>
        <dbReference type="Proteomes" id="UP000547674"/>
    </source>
</evidence>
<reference evidence="4 5" key="1">
    <citation type="submission" date="2020-03" db="EMBL/GenBank/DDBJ databases">
        <title>Metabolic flexibility allows generalist bacteria to become dominant in a frequently disturbed ecosystem.</title>
        <authorList>
            <person name="Chen Y.-J."/>
            <person name="Leung P.M."/>
            <person name="Bay S.K."/>
            <person name="Hugenholtz P."/>
            <person name="Kessler A.J."/>
            <person name="Shelley G."/>
            <person name="Waite D.W."/>
            <person name="Cook P.L."/>
            <person name="Greening C."/>
        </authorList>
    </citation>
    <scope>NUCLEOTIDE SEQUENCE [LARGE SCALE GENOMIC DNA]</scope>
    <source>
        <strain evidence="4">SS_bin_28</strain>
    </source>
</reference>